<evidence type="ECO:0000256" key="10">
    <source>
        <dbReference type="RuleBase" id="RU365028"/>
    </source>
</evidence>
<dbReference type="NCBIfam" id="TIGR00846">
    <property type="entry name" value="caca2"/>
    <property type="match status" value="1"/>
</dbReference>
<dbReference type="InterPro" id="IPR004798">
    <property type="entry name" value="CAX-like"/>
</dbReference>
<keyword evidence="10" id="KW-0050">Antiport</keyword>
<feature type="region of interest" description="Disordered" evidence="11">
    <location>
        <begin position="1"/>
        <end position="24"/>
    </location>
</feature>
<dbReference type="InterPro" id="IPR044880">
    <property type="entry name" value="NCX_ion-bd_dom_sf"/>
</dbReference>
<dbReference type="PANTHER" id="PTHR31503">
    <property type="entry name" value="VACUOLAR CALCIUM ION TRANSPORTER"/>
    <property type="match status" value="1"/>
</dbReference>
<evidence type="ECO:0000259" key="12">
    <source>
        <dbReference type="Pfam" id="PF01699"/>
    </source>
</evidence>
<protein>
    <recommendedName>
        <fullName evidence="10">Vacuolar calcium ion transporter</fullName>
    </recommendedName>
</protein>
<organism evidence="13 14">
    <name type="scientific">Funneliformis geosporum</name>
    <dbReference type="NCBI Taxonomy" id="1117311"/>
    <lineage>
        <taxon>Eukaryota</taxon>
        <taxon>Fungi</taxon>
        <taxon>Fungi incertae sedis</taxon>
        <taxon>Mucoromycota</taxon>
        <taxon>Glomeromycotina</taxon>
        <taxon>Glomeromycetes</taxon>
        <taxon>Glomerales</taxon>
        <taxon>Glomeraceae</taxon>
        <taxon>Funneliformis</taxon>
    </lineage>
</organism>
<dbReference type="Proteomes" id="UP001153678">
    <property type="component" value="Unassembled WGS sequence"/>
</dbReference>
<feature type="transmembrane region" description="Helical" evidence="10">
    <location>
        <begin position="120"/>
        <end position="141"/>
    </location>
</feature>
<dbReference type="OrthoDB" id="1699231at2759"/>
<comment type="caution">
    <text evidence="13">The sequence shown here is derived from an EMBL/GenBank/DDBJ whole genome shotgun (WGS) entry which is preliminary data.</text>
</comment>
<feature type="transmembrane region" description="Helical" evidence="10">
    <location>
        <begin position="318"/>
        <end position="341"/>
    </location>
</feature>
<name>A0A9W4SNC3_9GLOM</name>
<dbReference type="GO" id="GO:0000329">
    <property type="term" value="C:fungal-type vacuole membrane"/>
    <property type="evidence" value="ECO:0007669"/>
    <property type="project" value="TreeGrafter"/>
</dbReference>
<feature type="transmembrane region" description="Helical" evidence="10">
    <location>
        <begin position="66"/>
        <end position="83"/>
    </location>
</feature>
<feature type="transmembrane region" description="Helical" evidence="10">
    <location>
        <begin position="381"/>
        <end position="402"/>
    </location>
</feature>
<evidence type="ECO:0000256" key="5">
    <source>
        <dbReference type="ARBA" id="ARBA00022692"/>
    </source>
</evidence>
<feature type="transmembrane region" description="Helical" evidence="10">
    <location>
        <begin position="285"/>
        <end position="306"/>
    </location>
</feature>
<evidence type="ECO:0000256" key="8">
    <source>
        <dbReference type="ARBA" id="ARBA00023065"/>
    </source>
</evidence>
<evidence type="ECO:0000256" key="2">
    <source>
        <dbReference type="ARBA" id="ARBA00008170"/>
    </source>
</evidence>
<comment type="subcellular location">
    <subcellularLocation>
        <location evidence="1">Endomembrane system</location>
        <topology evidence="1">Multi-pass membrane protein</topology>
    </subcellularLocation>
    <subcellularLocation>
        <location evidence="10">Vacuole membrane</location>
    </subcellularLocation>
</comment>
<dbReference type="PANTHER" id="PTHR31503:SF22">
    <property type="entry name" value="VACUOLAR CALCIUM ION TRANSPORTER"/>
    <property type="match status" value="1"/>
</dbReference>
<keyword evidence="14" id="KW-1185">Reference proteome</keyword>
<comment type="similarity">
    <text evidence="2 10">Belongs to the Ca(2+):cation antiporter (CaCA) (TC 2.A.19) family.</text>
</comment>
<evidence type="ECO:0000256" key="3">
    <source>
        <dbReference type="ARBA" id="ARBA00022448"/>
    </source>
</evidence>
<feature type="domain" description="Sodium/calcium exchanger membrane region" evidence="12">
    <location>
        <begin position="88"/>
        <end position="246"/>
    </location>
</feature>
<keyword evidence="9 10" id="KW-0472">Membrane</keyword>
<proteinExistence type="inferred from homology"/>
<dbReference type="AlphaFoldDB" id="A0A9W4SNC3"/>
<dbReference type="GO" id="GO:0012505">
    <property type="term" value="C:endomembrane system"/>
    <property type="evidence" value="ECO:0007669"/>
    <property type="project" value="UniProtKB-SubCell"/>
</dbReference>
<keyword evidence="10" id="KW-0926">Vacuole</keyword>
<feature type="compositionally biased region" description="Polar residues" evidence="11">
    <location>
        <begin position="1"/>
        <end position="23"/>
    </location>
</feature>
<evidence type="ECO:0000256" key="6">
    <source>
        <dbReference type="ARBA" id="ARBA00022837"/>
    </source>
</evidence>
<dbReference type="GO" id="GO:0006874">
    <property type="term" value="P:intracellular calcium ion homeostasis"/>
    <property type="evidence" value="ECO:0007669"/>
    <property type="project" value="TreeGrafter"/>
</dbReference>
<keyword evidence="6 10" id="KW-0106">Calcium</keyword>
<feature type="transmembrane region" description="Helical" evidence="10">
    <location>
        <begin position="409"/>
        <end position="429"/>
    </location>
</feature>
<dbReference type="InterPro" id="IPR004837">
    <property type="entry name" value="NaCa_Exmemb"/>
</dbReference>
<dbReference type="GO" id="GO:0015369">
    <property type="term" value="F:calcium:proton antiporter activity"/>
    <property type="evidence" value="ECO:0007669"/>
    <property type="project" value="UniProtKB-UniRule"/>
</dbReference>
<dbReference type="InterPro" id="IPR004713">
    <property type="entry name" value="CaH_exchang"/>
</dbReference>
<keyword evidence="3 10" id="KW-0813">Transport</keyword>
<dbReference type="Pfam" id="PF01699">
    <property type="entry name" value="Na_Ca_ex"/>
    <property type="match status" value="2"/>
</dbReference>
<gene>
    <name evidence="13" type="ORF">FWILDA_LOCUS7229</name>
</gene>
<comment type="function">
    <text evidence="10">Has a role in promoting intracellular calcium ion sequestration via the exchange of calcium ions for hydrogen ions across the vacuolar membrane. Involved also in manganese ion homeostasis via its uptake into the vacuole.</text>
</comment>
<feature type="transmembrane region" description="Helical" evidence="10">
    <location>
        <begin position="348"/>
        <end position="375"/>
    </location>
</feature>
<dbReference type="FunFam" id="1.20.1420.30:FF:000011">
    <property type="entry name" value="Vacuolar calcium ion transporter"/>
    <property type="match status" value="1"/>
</dbReference>
<sequence>MTSPSSERQPLSNNNSDYGSTSEGLHKPVTLVSFDNDNAGRSSSPVLYPPPPTIYNSLKIILTSSYINWLLIFLPLGFLANALNWSDTWIFTLNFFAIIPLAKLLAFATEDVSLRIGQTLGGLLNATFGNAVELIVSIIALKEGEVRVVQASMLGSIISNLLLVLGMCFVAGGIHHKEQSFNQTAAQTSSSLMTLACIGLIIPAAFNFAVGRSGTVVDLKHEILDLSHGTAIVLLIIYVLYLFFQLGTHKHLYDRVRHNDEEQPEEPPQEPEEEEIPQLTLGVSLFFLAAITLLVACSADYLVGSIEGIVESSGLSKTFVGLILLPIVGNAAEHVTAISVAMKNKMDLAINVAAGSSMQIALFITPFLVVLGWIIGVQMTLFFKTFETVVLFISVLITNYLIQDGKSNWLEGAMLLATYTIIALAFYLYPDIDDSNEVNTDLLWN</sequence>
<evidence type="ECO:0000313" key="13">
    <source>
        <dbReference type="EMBL" id="CAI2175706.1"/>
    </source>
</evidence>
<dbReference type="NCBIfam" id="TIGR00378">
    <property type="entry name" value="cax"/>
    <property type="match status" value="1"/>
</dbReference>
<keyword evidence="5 10" id="KW-0812">Transmembrane</keyword>
<feature type="transmembrane region" description="Helical" evidence="10">
    <location>
        <begin position="89"/>
        <end position="108"/>
    </location>
</feature>
<keyword evidence="8 10" id="KW-0406">Ion transport</keyword>
<dbReference type="Gene3D" id="1.20.1420.30">
    <property type="entry name" value="NCX, central ion-binding region"/>
    <property type="match status" value="2"/>
</dbReference>
<evidence type="ECO:0000256" key="1">
    <source>
        <dbReference type="ARBA" id="ARBA00004127"/>
    </source>
</evidence>
<accession>A0A9W4SNC3</accession>
<evidence type="ECO:0000256" key="9">
    <source>
        <dbReference type="ARBA" id="ARBA00023136"/>
    </source>
</evidence>
<keyword evidence="4 10" id="KW-0109">Calcium transport</keyword>
<evidence type="ECO:0000256" key="7">
    <source>
        <dbReference type="ARBA" id="ARBA00022989"/>
    </source>
</evidence>
<evidence type="ECO:0000313" key="14">
    <source>
        <dbReference type="Proteomes" id="UP001153678"/>
    </source>
</evidence>
<feature type="transmembrane region" description="Helical" evidence="10">
    <location>
        <begin position="226"/>
        <end position="244"/>
    </location>
</feature>
<keyword evidence="7 10" id="KW-1133">Transmembrane helix</keyword>
<feature type="transmembrane region" description="Helical" evidence="10">
    <location>
        <begin position="186"/>
        <end position="206"/>
    </location>
</feature>
<reference evidence="13" key="1">
    <citation type="submission" date="2022-08" db="EMBL/GenBank/DDBJ databases">
        <authorList>
            <person name="Kallberg Y."/>
            <person name="Tangrot J."/>
            <person name="Rosling A."/>
        </authorList>
    </citation>
    <scope>NUCLEOTIDE SEQUENCE</scope>
    <source>
        <strain evidence="13">Wild A</strain>
    </source>
</reference>
<evidence type="ECO:0000256" key="11">
    <source>
        <dbReference type="SAM" id="MobiDB-lite"/>
    </source>
</evidence>
<evidence type="ECO:0000256" key="4">
    <source>
        <dbReference type="ARBA" id="ARBA00022568"/>
    </source>
</evidence>
<feature type="domain" description="Sodium/calcium exchanger membrane region" evidence="12">
    <location>
        <begin position="284"/>
        <end position="427"/>
    </location>
</feature>
<feature type="transmembrane region" description="Helical" evidence="10">
    <location>
        <begin position="153"/>
        <end position="174"/>
    </location>
</feature>
<dbReference type="EMBL" id="CAMKVN010001400">
    <property type="protein sequence ID" value="CAI2175706.1"/>
    <property type="molecule type" value="Genomic_DNA"/>
</dbReference>